<dbReference type="PANTHER" id="PTHR33604:SF3">
    <property type="entry name" value="OSJNBA0004B13.7 PROTEIN"/>
    <property type="match status" value="1"/>
</dbReference>
<protein>
    <submittedName>
        <fullName evidence="1">Uncharacterized protein</fullName>
    </submittedName>
</protein>
<gene>
    <name evidence="1" type="ORF">HHK36_017127</name>
</gene>
<sequence length="426" mass="49121">MIRLLRTGKHGNKMQVGSGTRLFLYQLVGTWGQLLFPKPWKEFRVWYDTHKAKSIKPILQGMVTTGWYKKMGERIWTPWFIKFIHSRGYFNIYTNFLRERALSVSHRDAGVNYGKTAGPDSFLLDERSLDFNLLEMQPLSNLKWYDFCFREVLPGRVIKSFDELGSVLYSMQKQKTVLLVSLFRASETHTRNLLCHFERLDIRNYILLGFESHFVLDLARRGHPVISADQLLNSIRGYKLMGFQGSDVVLIKEILVKAYIIKKCLDSGYNSWVMDTNMLPVNGDAFLDASDPSYDFSAAKDSELLFVRSSFTAAEIWVDDLIYKVATMANSLMDRDSFPSRSRNFGYLAAKSLEQKGARIKRIDELSFGQKIGTSYTNQTSFQDGKKMVFWSSEMDLDLIQRRLEDLDMWIVDGDSSCTAVVCHQS</sequence>
<dbReference type="OMA" id="ESNFSPM"/>
<proteinExistence type="predicted"/>
<reference evidence="1 2" key="1">
    <citation type="submission" date="2020-04" db="EMBL/GenBank/DDBJ databases">
        <title>Plant Genome Project.</title>
        <authorList>
            <person name="Zhang R.-G."/>
        </authorList>
    </citation>
    <scope>NUCLEOTIDE SEQUENCE [LARGE SCALE GENOMIC DNA]</scope>
    <source>
        <strain evidence="1">YNK0</strain>
        <tissue evidence="1">Leaf</tissue>
    </source>
</reference>
<evidence type="ECO:0000313" key="1">
    <source>
        <dbReference type="EMBL" id="KAF8398201.1"/>
    </source>
</evidence>
<comment type="caution">
    <text evidence="1">The sequence shown here is derived from an EMBL/GenBank/DDBJ whole genome shotgun (WGS) entry which is preliminary data.</text>
</comment>
<evidence type="ECO:0000313" key="2">
    <source>
        <dbReference type="Proteomes" id="UP000655225"/>
    </source>
</evidence>
<name>A0A834Z3Y5_TETSI</name>
<keyword evidence="2" id="KW-1185">Reference proteome</keyword>
<dbReference type="Proteomes" id="UP000655225">
    <property type="component" value="Unassembled WGS sequence"/>
</dbReference>
<dbReference type="PANTHER" id="PTHR33604">
    <property type="entry name" value="OSJNBA0004B13.7 PROTEIN"/>
    <property type="match status" value="1"/>
</dbReference>
<dbReference type="OrthoDB" id="2020070at2759"/>
<organism evidence="1 2">
    <name type="scientific">Tetracentron sinense</name>
    <name type="common">Spur-leaf</name>
    <dbReference type="NCBI Taxonomy" id="13715"/>
    <lineage>
        <taxon>Eukaryota</taxon>
        <taxon>Viridiplantae</taxon>
        <taxon>Streptophyta</taxon>
        <taxon>Embryophyta</taxon>
        <taxon>Tracheophyta</taxon>
        <taxon>Spermatophyta</taxon>
        <taxon>Magnoliopsida</taxon>
        <taxon>Trochodendrales</taxon>
        <taxon>Trochodendraceae</taxon>
        <taxon>Tetracentron</taxon>
    </lineage>
</organism>
<accession>A0A834Z3Y5</accession>
<dbReference type="AlphaFoldDB" id="A0A834Z3Y5"/>
<dbReference type="EMBL" id="JABCRI010000011">
    <property type="protein sequence ID" value="KAF8398201.1"/>
    <property type="molecule type" value="Genomic_DNA"/>
</dbReference>